<dbReference type="InterPro" id="IPR012337">
    <property type="entry name" value="RNaseH-like_sf"/>
</dbReference>
<evidence type="ECO:0000313" key="7">
    <source>
        <dbReference type="EMBL" id="SPC82942.1"/>
    </source>
</evidence>
<dbReference type="Pfam" id="PF22936">
    <property type="entry name" value="Pol_BBD"/>
    <property type="match status" value="1"/>
</dbReference>
<keyword evidence="2" id="KW-0328">Glycosyltransferase</keyword>
<accession>A0A2N9F717</accession>
<dbReference type="SUPFAM" id="SSF53098">
    <property type="entry name" value="Ribonuclease H-like"/>
    <property type="match status" value="1"/>
</dbReference>
<dbReference type="Pfam" id="PF05699">
    <property type="entry name" value="Dimer_Tnp_hAT"/>
    <property type="match status" value="1"/>
</dbReference>
<dbReference type="CDD" id="cd03784">
    <property type="entry name" value="GT1_Gtf-like"/>
    <property type="match status" value="1"/>
</dbReference>
<feature type="domain" description="HAT C-terminal dimerisation" evidence="4">
    <location>
        <begin position="950"/>
        <end position="1022"/>
    </location>
</feature>
<reference evidence="7" key="1">
    <citation type="submission" date="2018-02" db="EMBL/GenBank/DDBJ databases">
        <authorList>
            <person name="Cohen D.B."/>
            <person name="Kent A.D."/>
        </authorList>
    </citation>
    <scope>NUCLEOTIDE SEQUENCE</scope>
</reference>
<evidence type="ECO:0000259" key="6">
    <source>
        <dbReference type="Pfam" id="PF22936"/>
    </source>
</evidence>
<dbReference type="InterPro" id="IPR054722">
    <property type="entry name" value="PolX-like_BBD"/>
</dbReference>
<dbReference type="Gene3D" id="3.40.50.2000">
    <property type="entry name" value="Glycogen Phosphorylase B"/>
    <property type="match status" value="4"/>
</dbReference>
<dbReference type="Pfam" id="PF20451">
    <property type="entry name" value="Calmod_bind_M"/>
    <property type="match status" value="1"/>
</dbReference>
<dbReference type="GO" id="GO:0046983">
    <property type="term" value="F:protein dimerization activity"/>
    <property type="evidence" value="ECO:0007669"/>
    <property type="project" value="InterPro"/>
</dbReference>
<proteinExistence type="inferred from homology"/>
<feature type="domain" description="Calmodulin binding protein central" evidence="5">
    <location>
        <begin position="1099"/>
        <end position="1143"/>
    </location>
</feature>
<evidence type="ECO:0000256" key="1">
    <source>
        <dbReference type="ARBA" id="ARBA00009995"/>
    </source>
</evidence>
<evidence type="ECO:0000259" key="5">
    <source>
        <dbReference type="Pfam" id="PF20451"/>
    </source>
</evidence>
<dbReference type="SUPFAM" id="SSF53756">
    <property type="entry name" value="UDP-Glycosyltransferase/glycogen phosphorylase"/>
    <property type="match status" value="2"/>
</dbReference>
<organism evidence="7">
    <name type="scientific">Fagus sylvatica</name>
    <name type="common">Beechnut</name>
    <dbReference type="NCBI Taxonomy" id="28930"/>
    <lineage>
        <taxon>Eukaryota</taxon>
        <taxon>Viridiplantae</taxon>
        <taxon>Streptophyta</taxon>
        <taxon>Embryophyta</taxon>
        <taxon>Tracheophyta</taxon>
        <taxon>Spermatophyta</taxon>
        <taxon>Magnoliopsida</taxon>
        <taxon>eudicotyledons</taxon>
        <taxon>Gunneridae</taxon>
        <taxon>Pentapetalae</taxon>
        <taxon>rosids</taxon>
        <taxon>fabids</taxon>
        <taxon>Fagales</taxon>
        <taxon>Fagaceae</taxon>
        <taxon>Fagus</taxon>
    </lineage>
</organism>
<dbReference type="GO" id="GO:0080044">
    <property type="term" value="F:quercetin 7-O-glucosyltransferase activity"/>
    <property type="evidence" value="ECO:0007669"/>
    <property type="project" value="TreeGrafter"/>
</dbReference>
<name>A0A2N9F717_FAGSY</name>
<feature type="domain" description="Retrovirus-related Pol polyprotein from transposon TNT 1-94-like beta-barrel" evidence="6">
    <location>
        <begin position="630"/>
        <end position="704"/>
    </location>
</feature>
<sequence length="1333" mass="148448">MNHQKGHVVVLTYPAQGHINPLLQFAKRLASKGLKATLATTHYTVKSIHATTVGIEPISDGYDESGFKQAPSTEAYLESFKSVGSKTLADLISKFKDSASPVNCIVYDSLLPWALDVARQFGIYGAVFLTNSASVCSMYWHIHHGHLTLPVKQETEPVLFPGLPSLGISDLPSFLAQPASNSAYLAVIMEQFGCLENNDWVFCNSSEELESELVKAMLGLWPLVMIGPMVPSAYLDQQIHGDIAYGASLWELSSDRCLSWLETKPPNTRKRVNHAMVQPTRGASTPGRGMLCDTLWLELKLEALSVGVPMVAMPQLSDQPTNAKFVEELWQVGIKAVIYVSFGSMADITAKQAEEIAWGLIASNMNFLLVAKDSRNKGASTPGRGMLCDTLWLELKLEALSVGVPMVAMPQLSDQPTNAKFVEELWQVGIKAKKNKEGIVTRDELEMSIKEVTTEADSSPNRLAATLGSPATELRSRHLCSRWKDLEKLDPTEEESTPYDVGRAATRHPKFRRRYPRFSSYRTPITTHPLPLFIGDPIRRIIILFVPFASIAVTLLIDVTCVPNILQRSAALTASESVPSSDAASFDPVSLTTPTYSIADLQALFSQVQALSSSASNSALSVTPGISSEWFLDSACCNHMTDNPHLTSAHTPPVLPTITTADGSAMTVSHVGSISTPNLSISDVFCVPKLHLNLLSVGQLTELGLNLFFSSRGCLVQDSRTGQIVGSARLVVPTYFLALHVMPNRRTCPHLTAFRRMLREKYAPTARGALEHFIAVFPRELLSIGQVSVSEKHNCVLSCVCFKSEGDFSHRRVKGRDIDLCTKVPKDVQAEAYLAIGGPSKKLKSASNLSNAEEIKTPTSRSNDLPQTTMLEMCKKKDQSAVDKLLTQHFIENNIPFDVIQTSPFIRFVEGVAAFGSRYKSNLVAIEEMTTFMEQVQLYRMKVSSLFTATAMTMLEAFHPRLWWHNCGDSIPILKKYAIRILSQSCSSSSCERNWSAFEAAQTKKRNRLESKMLDDLVYMRMNTMMMEKSNTSEGQDLEPIDLDKLNELPEYVDREQDKEDDTLGGVVENVNDDIINDASLIVRDHREELYKKHHPSSLFDEVWRLEKIDKDEAFHKRLSQENINTVKDSLILLFRDPPRLQSADAHNLEEVEQDTESIDKLSALRLLPLSETEKALLKLPPEQERRLEVVRQGQWLAELVRRVERLVEVESEAVAAMGKAHRRWTKLFSVLQCFSIRVALKRKKGVGENWRYSNDGDGHGENEICLFVFHHRKPVIFFATAGSSSNRSPWPSPLSLPPPESFSFQFSLLPLLSLVDLRLWAHHLLVLAASGK</sequence>
<dbReference type="InterPro" id="IPR046830">
    <property type="entry name" value="Calmod_bind_M"/>
</dbReference>
<gene>
    <name evidence="7" type="ORF">FSB_LOCUS10824</name>
</gene>
<dbReference type="GO" id="GO:0080043">
    <property type="term" value="F:quercetin 3-O-glucosyltransferase activity"/>
    <property type="evidence" value="ECO:0007669"/>
    <property type="project" value="TreeGrafter"/>
</dbReference>
<evidence type="ECO:0000259" key="4">
    <source>
        <dbReference type="Pfam" id="PF05699"/>
    </source>
</evidence>
<dbReference type="Pfam" id="PF00201">
    <property type="entry name" value="UDPGT"/>
    <property type="match status" value="1"/>
</dbReference>
<dbReference type="PANTHER" id="PTHR11926">
    <property type="entry name" value="GLUCOSYL/GLUCURONOSYL TRANSFERASES"/>
    <property type="match status" value="1"/>
</dbReference>
<dbReference type="PANTHER" id="PTHR11926:SF1526">
    <property type="entry name" value="GLYCOSYLTRANSFERASE"/>
    <property type="match status" value="1"/>
</dbReference>
<keyword evidence="3" id="KW-0808">Transferase</keyword>
<dbReference type="InterPro" id="IPR008906">
    <property type="entry name" value="HATC_C_dom"/>
</dbReference>
<comment type="similarity">
    <text evidence="1">Belongs to the UDP-glycosyltransferase family.</text>
</comment>
<evidence type="ECO:0000256" key="3">
    <source>
        <dbReference type="ARBA" id="ARBA00022679"/>
    </source>
</evidence>
<dbReference type="EMBL" id="OIVN01000610">
    <property type="protein sequence ID" value="SPC82942.1"/>
    <property type="molecule type" value="Genomic_DNA"/>
</dbReference>
<dbReference type="InterPro" id="IPR002213">
    <property type="entry name" value="UDP_glucos_trans"/>
</dbReference>
<protein>
    <submittedName>
        <fullName evidence="7">Uncharacterized protein</fullName>
    </submittedName>
</protein>
<evidence type="ECO:0000256" key="2">
    <source>
        <dbReference type="ARBA" id="ARBA00022676"/>
    </source>
</evidence>
<dbReference type="FunFam" id="3.40.50.2000:FF:000057">
    <property type="entry name" value="Glycosyltransferase"/>
    <property type="match status" value="1"/>
</dbReference>